<name>A0A382GEQ9_9ZZZZ</name>
<dbReference type="InterPro" id="IPR010869">
    <property type="entry name" value="DUF1501"/>
</dbReference>
<dbReference type="PANTHER" id="PTHR43737:SF1">
    <property type="entry name" value="DUF1501 DOMAIN-CONTAINING PROTEIN"/>
    <property type="match status" value="1"/>
</dbReference>
<evidence type="ECO:0000313" key="1">
    <source>
        <dbReference type="EMBL" id="SVB72671.1"/>
    </source>
</evidence>
<organism evidence="1">
    <name type="scientific">marine metagenome</name>
    <dbReference type="NCBI Taxonomy" id="408172"/>
    <lineage>
        <taxon>unclassified sequences</taxon>
        <taxon>metagenomes</taxon>
        <taxon>ecological metagenomes</taxon>
    </lineage>
</organism>
<dbReference type="EMBL" id="UINC01054676">
    <property type="protein sequence ID" value="SVB72671.1"/>
    <property type="molecule type" value="Genomic_DNA"/>
</dbReference>
<proteinExistence type="predicted"/>
<reference evidence="1" key="1">
    <citation type="submission" date="2018-05" db="EMBL/GenBank/DDBJ databases">
        <authorList>
            <person name="Lanie J.A."/>
            <person name="Ng W.-L."/>
            <person name="Kazmierczak K.M."/>
            <person name="Andrzejewski T.M."/>
            <person name="Davidsen T.M."/>
            <person name="Wayne K.J."/>
            <person name="Tettelin H."/>
            <person name="Glass J.I."/>
            <person name="Rusch D."/>
            <person name="Podicherti R."/>
            <person name="Tsui H.-C.T."/>
            <person name="Winkler M.E."/>
        </authorList>
    </citation>
    <scope>NUCLEOTIDE SEQUENCE</scope>
</reference>
<gene>
    <name evidence="1" type="ORF">METZ01_LOCUS225525</name>
</gene>
<dbReference type="AlphaFoldDB" id="A0A382GEQ9"/>
<sequence length="378" mass="41280">MTTAQKDPVLVVLQMSGGNDSLNTVIPFTDPLYRDYRPTVGIPEDKALPITDSLGFHPNMGPVSDMYKQGNVAIVHGVGYENSPRSHFRSMDIWHTCEPDTLGTQGWLGQVIRDIDPKKENVVTGVSFGPSMFRAMALPGVPVATVDDLDNYGLLTGITEQAQRDRILERYKNLYAQTIGTGPVMEFLGQTGLDALKGADILGVAPQKYSSTIEYADNPIAQKLKGIAQIHLADLGTRIFYSDHGSFDSHSNQLGMHGVLMSDVSVAIQDFFDDLREHDAAENVIMFVFSEFGRRTHDNGSGTDHGAAGVTFVIGDRVKGGEYGEFPSIKVADLQQGDQVPSTDFRSVYSTLLEDWLGMDAKPIVGGTFEKPAFIETK</sequence>
<dbReference type="PANTHER" id="PTHR43737">
    <property type="entry name" value="BLL7424 PROTEIN"/>
    <property type="match status" value="1"/>
</dbReference>
<dbReference type="Pfam" id="PF07394">
    <property type="entry name" value="DUF1501"/>
    <property type="match status" value="1"/>
</dbReference>
<accession>A0A382GEQ9</accession>
<evidence type="ECO:0008006" key="2">
    <source>
        <dbReference type="Google" id="ProtNLM"/>
    </source>
</evidence>
<protein>
    <recommendedName>
        <fullName evidence="2">DUF1501 domain-containing protein</fullName>
    </recommendedName>
</protein>